<organism evidence="1 2">
    <name type="scientific">Hibiscus syriacus</name>
    <name type="common">Rose of Sharon</name>
    <dbReference type="NCBI Taxonomy" id="106335"/>
    <lineage>
        <taxon>Eukaryota</taxon>
        <taxon>Viridiplantae</taxon>
        <taxon>Streptophyta</taxon>
        <taxon>Embryophyta</taxon>
        <taxon>Tracheophyta</taxon>
        <taxon>Spermatophyta</taxon>
        <taxon>Magnoliopsida</taxon>
        <taxon>eudicotyledons</taxon>
        <taxon>Gunneridae</taxon>
        <taxon>Pentapetalae</taxon>
        <taxon>rosids</taxon>
        <taxon>malvids</taxon>
        <taxon>Malvales</taxon>
        <taxon>Malvaceae</taxon>
        <taxon>Malvoideae</taxon>
        <taxon>Hibiscus</taxon>
    </lineage>
</organism>
<evidence type="ECO:0000313" key="2">
    <source>
        <dbReference type="Proteomes" id="UP000436088"/>
    </source>
</evidence>
<comment type="caution">
    <text evidence="1">The sequence shown here is derived from an EMBL/GenBank/DDBJ whole genome shotgun (WGS) entry which is preliminary data.</text>
</comment>
<proteinExistence type="predicted"/>
<sequence length="129" mass="14669">MRLLSFHSPNSFSATHRADFNTHQRASKLFTLVNETQTTITWSHRDSTGIRTTQMFVDICSDDPWWLSGSLMAQLQRLASAEVSRLFGEYQILEKRLVPLTLKGISNLEEDRPVPLTLKGISDLGKLIH</sequence>
<accession>A0A6A2Y044</accession>
<keyword evidence="2" id="KW-1185">Reference proteome</keyword>
<evidence type="ECO:0000313" key="1">
    <source>
        <dbReference type="EMBL" id="KAE8676370.1"/>
    </source>
</evidence>
<dbReference type="AlphaFoldDB" id="A0A6A2Y044"/>
<dbReference type="EMBL" id="VEPZ02001384">
    <property type="protein sequence ID" value="KAE8676370.1"/>
    <property type="molecule type" value="Genomic_DNA"/>
</dbReference>
<name>A0A6A2Y044_HIBSY</name>
<protein>
    <submittedName>
        <fullName evidence="1">Uncharacterized protein</fullName>
    </submittedName>
</protein>
<gene>
    <name evidence="1" type="ORF">F3Y22_tig00111616pilonHSYRG00029</name>
</gene>
<reference evidence="1" key="1">
    <citation type="submission" date="2019-09" db="EMBL/GenBank/DDBJ databases">
        <title>Draft genome information of white flower Hibiscus syriacus.</title>
        <authorList>
            <person name="Kim Y.-M."/>
        </authorList>
    </citation>
    <scope>NUCLEOTIDE SEQUENCE [LARGE SCALE GENOMIC DNA]</scope>
    <source>
        <strain evidence="1">YM2019G1</strain>
    </source>
</reference>
<dbReference type="Proteomes" id="UP000436088">
    <property type="component" value="Unassembled WGS sequence"/>
</dbReference>